<evidence type="ECO:0000313" key="1">
    <source>
        <dbReference type="EMBL" id="KAF1749567.1"/>
    </source>
</evidence>
<evidence type="ECO:0000313" key="2">
    <source>
        <dbReference type="Proteomes" id="UP000483820"/>
    </source>
</evidence>
<comment type="caution">
    <text evidence="1">The sequence shown here is derived from an EMBL/GenBank/DDBJ whole genome shotgun (WGS) entry which is preliminary data.</text>
</comment>
<name>A0A6A5G3Q8_CAERE</name>
<gene>
    <name evidence="1" type="ORF">GCK72_026035</name>
</gene>
<protein>
    <submittedName>
        <fullName evidence="1">Uncharacterized protein</fullName>
    </submittedName>
</protein>
<proteinExistence type="predicted"/>
<dbReference type="KEGG" id="crq:GCK72_026035"/>
<dbReference type="RefSeq" id="XP_003102032.2">
    <property type="nucleotide sequence ID" value="XM_003101984.2"/>
</dbReference>
<reference evidence="1 2" key="1">
    <citation type="submission" date="2019-12" db="EMBL/GenBank/DDBJ databases">
        <title>Chromosome-level assembly of the Caenorhabditis remanei genome.</title>
        <authorList>
            <person name="Teterina A.A."/>
            <person name="Willis J.H."/>
            <person name="Phillips P.C."/>
        </authorList>
    </citation>
    <scope>NUCLEOTIDE SEQUENCE [LARGE SCALE GENOMIC DNA]</scope>
    <source>
        <strain evidence="1 2">PX506</strain>
        <tissue evidence="1">Whole organism</tissue>
    </source>
</reference>
<accession>A0A6A5G3Q8</accession>
<sequence>MGRCSWRINIKRESRAKSTNAQRRTDAAVGKITAAESQAFRASEILEKKKNEFEKQCLENEAALHEAETLLRSLESYLPRINKHVCIVSSAPGDALCGGPRSCGFYGGQSCMMEL</sequence>
<organism evidence="1 2">
    <name type="scientific">Caenorhabditis remanei</name>
    <name type="common">Caenorhabditis vulgaris</name>
    <dbReference type="NCBI Taxonomy" id="31234"/>
    <lineage>
        <taxon>Eukaryota</taxon>
        <taxon>Metazoa</taxon>
        <taxon>Ecdysozoa</taxon>
        <taxon>Nematoda</taxon>
        <taxon>Chromadorea</taxon>
        <taxon>Rhabditida</taxon>
        <taxon>Rhabditina</taxon>
        <taxon>Rhabditomorpha</taxon>
        <taxon>Rhabditoidea</taxon>
        <taxon>Rhabditidae</taxon>
        <taxon>Peloderinae</taxon>
        <taxon>Caenorhabditis</taxon>
    </lineage>
</organism>
<dbReference type="AlphaFoldDB" id="A0A6A5G3Q8"/>
<dbReference type="EMBL" id="WUAV01000006">
    <property type="protein sequence ID" value="KAF1749567.1"/>
    <property type="molecule type" value="Genomic_DNA"/>
</dbReference>
<dbReference type="GeneID" id="9813987"/>
<dbReference type="Proteomes" id="UP000483820">
    <property type="component" value="Chromosome X"/>
</dbReference>
<dbReference type="CTD" id="9813987"/>